<dbReference type="AlphaFoldDB" id="A0A7S4K5Q0"/>
<dbReference type="EMBL" id="HBKQ01058137">
    <property type="protein sequence ID" value="CAE2284795.1"/>
    <property type="molecule type" value="Transcribed_RNA"/>
</dbReference>
<organism evidence="1">
    <name type="scientific">Odontella aurita</name>
    <dbReference type="NCBI Taxonomy" id="265563"/>
    <lineage>
        <taxon>Eukaryota</taxon>
        <taxon>Sar</taxon>
        <taxon>Stramenopiles</taxon>
        <taxon>Ochrophyta</taxon>
        <taxon>Bacillariophyta</taxon>
        <taxon>Mediophyceae</taxon>
        <taxon>Biddulphiophycidae</taxon>
        <taxon>Eupodiscales</taxon>
        <taxon>Odontellaceae</taxon>
        <taxon>Odontella</taxon>
    </lineage>
</organism>
<accession>A0A7S4K5Q0</accession>
<reference evidence="1" key="1">
    <citation type="submission" date="2021-01" db="EMBL/GenBank/DDBJ databases">
        <authorList>
            <person name="Corre E."/>
            <person name="Pelletier E."/>
            <person name="Niang G."/>
            <person name="Scheremetjew M."/>
            <person name="Finn R."/>
            <person name="Kale V."/>
            <person name="Holt S."/>
            <person name="Cochrane G."/>
            <person name="Meng A."/>
            <person name="Brown T."/>
            <person name="Cohen L."/>
        </authorList>
    </citation>
    <scope>NUCLEOTIDE SEQUENCE</scope>
    <source>
        <strain evidence="1">Isolate 1302-5</strain>
    </source>
</reference>
<proteinExistence type="predicted"/>
<sequence length="159" mass="16815">MTAAAPPSATAPPARDRHLFRQPYCTVASLLPPLLRLSSSISLISFPRPSSSLLANTPPSSPSAGSILPEGAGSVNVRLTPALFSSSSSCSRVLLASFSAFLLLPVLRIPFVAHPNHPTMLAPPPTFDPATPLDAGRLLRLFVDVRDAMLLIDDGSWHI</sequence>
<protein>
    <submittedName>
        <fullName evidence="1">Uncharacterized protein</fullName>
    </submittedName>
</protein>
<gene>
    <name evidence="1" type="ORF">OAUR00152_LOCUS39739</name>
</gene>
<name>A0A7S4K5Q0_9STRA</name>
<evidence type="ECO:0000313" key="1">
    <source>
        <dbReference type="EMBL" id="CAE2284795.1"/>
    </source>
</evidence>